<evidence type="ECO:0000313" key="3">
    <source>
        <dbReference type="Proteomes" id="UP000472262"/>
    </source>
</evidence>
<reference evidence="2" key="2">
    <citation type="submission" date="2025-09" db="UniProtKB">
        <authorList>
            <consortium name="Ensembl"/>
        </authorList>
    </citation>
    <scope>IDENTIFICATION</scope>
</reference>
<dbReference type="Proteomes" id="UP000472262">
    <property type="component" value="Unassembled WGS sequence"/>
</dbReference>
<dbReference type="Pfam" id="PF01498">
    <property type="entry name" value="HTH_Tnp_Tc3_2"/>
    <property type="match status" value="1"/>
</dbReference>
<dbReference type="InterPro" id="IPR036397">
    <property type="entry name" value="RNaseH_sf"/>
</dbReference>
<dbReference type="GO" id="GO:0006313">
    <property type="term" value="P:DNA transposition"/>
    <property type="evidence" value="ECO:0007669"/>
    <property type="project" value="InterPro"/>
</dbReference>
<accession>A0A672Q5G6</accession>
<organism evidence="2 3">
    <name type="scientific">Sinocyclocheilus grahami</name>
    <name type="common">Dianchi golden-line fish</name>
    <name type="synonym">Barbus grahami</name>
    <dbReference type="NCBI Taxonomy" id="75366"/>
    <lineage>
        <taxon>Eukaryota</taxon>
        <taxon>Metazoa</taxon>
        <taxon>Chordata</taxon>
        <taxon>Craniata</taxon>
        <taxon>Vertebrata</taxon>
        <taxon>Euteleostomi</taxon>
        <taxon>Actinopterygii</taxon>
        <taxon>Neopterygii</taxon>
        <taxon>Teleostei</taxon>
        <taxon>Ostariophysi</taxon>
        <taxon>Cypriniformes</taxon>
        <taxon>Cyprinidae</taxon>
        <taxon>Cyprininae</taxon>
        <taxon>Sinocyclocheilus</taxon>
    </lineage>
</organism>
<evidence type="ECO:0000313" key="2">
    <source>
        <dbReference type="Ensembl" id="ENSSGRP00000071539.1"/>
    </source>
</evidence>
<reference evidence="2" key="1">
    <citation type="submission" date="2025-08" db="UniProtKB">
        <authorList>
            <consortium name="Ensembl"/>
        </authorList>
    </citation>
    <scope>IDENTIFICATION</scope>
</reference>
<proteinExistence type="predicted"/>
<sequence>MERKCTMKQMKNKWLESGVNVCDRTVRNRLNKMGFTYRKAKRKPALTPKQKTTRLQWSKEKQSWSVHDWMKVIFSDES</sequence>
<evidence type="ECO:0000259" key="1">
    <source>
        <dbReference type="Pfam" id="PF01498"/>
    </source>
</evidence>
<feature type="domain" description="Transposase Tc1-like" evidence="1">
    <location>
        <begin position="2"/>
        <end position="61"/>
    </location>
</feature>
<dbReference type="GO" id="GO:0015074">
    <property type="term" value="P:DNA integration"/>
    <property type="evidence" value="ECO:0007669"/>
    <property type="project" value="InterPro"/>
</dbReference>
<dbReference type="Ensembl" id="ENSSGRT00000076201.1">
    <property type="protein sequence ID" value="ENSSGRP00000071539.1"/>
    <property type="gene ID" value="ENSSGRG00000036536.1"/>
</dbReference>
<dbReference type="InParanoid" id="A0A672Q5G6"/>
<protein>
    <recommendedName>
        <fullName evidence="1">Transposase Tc1-like domain-containing protein</fullName>
    </recommendedName>
</protein>
<dbReference type="InterPro" id="IPR002492">
    <property type="entry name" value="Transposase_Tc1-like"/>
</dbReference>
<keyword evidence="3" id="KW-1185">Reference proteome</keyword>
<dbReference type="Gene3D" id="3.30.420.10">
    <property type="entry name" value="Ribonuclease H-like superfamily/Ribonuclease H"/>
    <property type="match status" value="1"/>
</dbReference>
<dbReference type="OMA" id="WVETGIN"/>
<dbReference type="GO" id="GO:0003677">
    <property type="term" value="F:DNA binding"/>
    <property type="evidence" value="ECO:0007669"/>
    <property type="project" value="InterPro"/>
</dbReference>
<dbReference type="AlphaFoldDB" id="A0A672Q5G6"/>
<name>A0A672Q5G6_SINGR</name>